<evidence type="ECO:0000313" key="2">
    <source>
        <dbReference type="EMBL" id="KAJ5212656.1"/>
    </source>
</evidence>
<organism evidence="2 3">
    <name type="scientific">Penicillium cinerascens</name>
    <dbReference type="NCBI Taxonomy" id="70096"/>
    <lineage>
        <taxon>Eukaryota</taxon>
        <taxon>Fungi</taxon>
        <taxon>Dikarya</taxon>
        <taxon>Ascomycota</taxon>
        <taxon>Pezizomycotina</taxon>
        <taxon>Eurotiomycetes</taxon>
        <taxon>Eurotiomycetidae</taxon>
        <taxon>Eurotiales</taxon>
        <taxon>Aspergillaceae</taxon>
        <taxon>Penicillium</taxon>
    </lineage>
</organism>
<dbReference type="SUPFAM" id="SSF53335">
    <property type="entry name" value="S-adenosyl-L-methionine-dependent methyltransferases"/>
    <property type="match status" value="1"/>
</dbReference>
<dbReference type="Pfam" id="PF13649">
    <property type="entry name" value="Methyltransf_25"/>
    <property type="match status" value="1"/>
</dbReference>
<name>A0A9W9N3U8_9EURO</name>
<evidence type="ECO:0000259" key="1">
    <source>
        <dbReference type="Pfam" id="PF13649"/>
    </source>
</evidence>
<dbReference type="OrthoDB" id="66144at2759"/>
<evidence type="ECO:0000313" key="3">
    <source>
        <dbReference type="Proteomes" id="UP001150904"/>
    </source>
</evidence>
<dbReference type="AlphaFoldDB" id="A0A9W9N3U8"/>
<dbReference type="InterPro" id="IPR029063">
    <property type="entry name" value="SAM-dependent_MTases_sf"/>
</dbReference>
<dbReference type="Proteomes" id="UP001150904">
    <property type="component" value="Unassembled WGS sequence"/>
</dbReference>
<dbReference type="CDD" id="cd02440">
    <property type="entry name" value="AdoMet_MTases"/>
    <property type="match status" value="1"/>
</dbReference>
<dbReference type="Gene3D" id="3.40.50.150">
    <property type="entry name" value="Vaccinia Virus protein VP39"/>
    <property type="match status" value="1"/>
</dbReference>
<dbReference type="EMBL" id="JAPQKR010000008">
    <property type="protein sequence ID" value="KAJ5212656.1"/>
    <property type="molecule type" value="Genomic_DNA"/>
</dbReference>
<proteinExistence type="predicted"/>
<accession>A0A9W9N3U8</accession>
<dbReference type="GeneID" id="83178665"/>
<comment type="caution">
    <text evidence="2">The sequence shown here is derived from an EMBL/GenBank/DDBJ whole genome shotgun (WGS) entry which is preliminary data.</text>
</comment>
<gene>
    <name evidence="2" type="ORF">N7498_004302</name>
</gene>
<sequence>MEAYSDVNENGKGVSFEDHDSAVEITSQSIINFEPATCQQGEILANVSEPALRNNLVAICHSTLKILQPAQQSGLFRLEFRNDSETKQPKLHGIEPQPRIFALDGVGLDDALVRSTVPGGHAALFSFLTILQVSDYGALKEKQQMAEFYADYAVYYDEEMTDEIGYCRHQQIMASQFDWTGTVLDVACGTGALGRYLSDGEQDCKIFGIDLSLEMTNTSSIRKYYQLPITIGTMQAAMMQPEEYDHVACFGGLDYLGDDDFRIVLSRMFSVARKSVSFNVEQPTSEYWAKMAENPSIPPSYDHSKKLWDDFQIPVGWELVYDKRDMLYHDNQLDCDIAGCMVRLERL</sequence>
<feature type="domain" description="Methyltransferase" evidence="1">
    <location>
        <begin position="183"/>
        <end position="273"/>
    </location>
</feature>
<reference evidence="2" key="2">
    <citation type="journal article" date="2023" name="IMA Fungus">
        <title>Comparative genomic study of the Penicillium genus elucidates a diverse pangenome and 15 lateral gene transfer events.</title>
        <authorList>
            <person name="Petersen C."/>
            <person name="Sorensen T."/>
            <person name="Nielsen M.R."/>
            <person name="Sondergaard T.E."/>
            <person name="Sorensen J.L."/>
            <person name="Fitzpatrick D.A."/>
            <person name="Frisvad J.C."/>
            <person name="Nielsen K.L."/>
        </authorList>
    </citation>
    <scope>NUCLEOTIDE SEQUENCE</scope>
    <source>
        <strain evidence="2">IBT 15544</strain>
    </source>
</reference>
<reference evidence="2" key="1">
    <citation type="submission" date="2022-12" db="EMBL/GenBank/DDBJ databases">
        <authorList>
            <person name="Petersen C."/>
        </authorList>
    </citation>
    <scope>NUCLEOTIDE SEQUENCE</scope>
    <source>
        <strain evidence="2">IBT 15544</strain>
    </source>
</reference>
<protein>
    <recommendedName>
        <fullName evidence="1">Methyltransferase domain-containing protein</fullName>
    </recommendedName>
</protein>
<keyword evidence="3" id="KW-1185">Reference proteome</keyword>
<dbReference type="InterPro" id="IPR041698">
    <property type="entry name" value="Methyltransf_25"/>
</dbReference>
<dbReference type="RefSeq" id="XP_058310826.1">
    <property type="nucleotide sequence ID" value="XM_058451364.1"/>
</dbReference>